<evidence type="ECO:0000313" key="2">
    <source>
        <dbReference type="EMBL" id="EST44596.1"/>
    </source>
</evidence>
<name>V6LLG3_9EUKA</name>
<protein>
    <submittedName>
        <fullName evidence="2">Uncharacterized protein</fullName>
    </submittedName>
</protein>
<dbReference type="VEuPathDB" id="GiardiaDB:SS50377_24715"/>
<dbReference type="AlphaFoldDB" id="V6LLG3"/>
<feature type="coiled-coil region" evidence="1">
    <location>
        <begin position="44"/>
        <end position="85"/>
    </location>
</feature>
<proteinExistence type="predicted"/>
<reference evidence="2" key="1">
    <citation type="journal article" date="2014" name="PLoS Genet.">
        <title>The Genome of Spironucleus salmonicida Highlights a Fish Pathogen Adapted to Fluctuating Environments.</title>
        <authorList>
            <person name="Xu F."/>
            <person name="Jerlstrom-Hultqvist J."/>
            <person name="Einarsson E."/>
            <person name="Astvaldsson A."/>
            <person name="Svard S.G."/>
            <person name="Andersson J.O."/>
        </authorList>
    </citation>
    <scope>NUCLEOTIDE SEQUENCE</scope>
</reference>
<organism evidence="2">
    <name type="scientific">Spironucleus salmonicida</name>
    <dbReference type="NCBI Taxonomy" id="348837"/>
    <lineage>
        <taxon>Eukaryota</taxon>
        <taxon>Metamonada</taxon>
        <taxon>Diplomonadida</taxon>
        <taxon>Hexamitidae</taxon>
        <taxon>Hexamitinae</taxon>
        <taxon>Spironucleus</taxon>
    </lineage>
</organism>
<gene>
    <name evidence="2" type="ORF">SS50377_15601</name>
</gene>
<evidence type="ECO:0000256" key="1">
    <source>
        <dbReference type="SAM" id="Coils"/>
    </source>
</evidence>
<accession>V6LLG3</accession>
<dbReference type="EMBL" id="KI546115">
    <property type="protein sequence ID" value="EST44596.1"/>
    <property type="molecule type" value="Genomic_DNA"/>
</dbReference>
<sequence>MSMLSSKLNSFNKNQTNKDLGSHLTDTFQPVISYSPQKAQHEQIKMLQNQLQNSIQDQTSLKNQVMSLTNELQYVQNQFNKSKEENLTLQEKLFSLENPIVQRVKGADFDYKLDLYKAVEMINKVKSELIVLKDLANNILEVPGIQILQGQVLASNETFQNAIDEAIQQVNDKFCSKKCQKCNKVHGSSTLLTTEVSYDNRCVTQNNKSCTTSPFMQKYERSYVEQKVCNEDIVNNLLNQSKLCDAPILKLGKCNDILTPRTLDQKDYK</sequence>
<keyword evidence="1" id="KW-0175">Coiled coil</keyword>